<evidence type="ECO:0000256" key="2">
    <source>
        <dbReference type="SAM" id="MobiDB-lite"/>
    </source>
</evidence>
<dbReference type="AlphaFoldDB" id="A0A4Q7NUX4"/>
<organism evidence="6 7">
    <name type="scientific">Motilibacter rhizosphaerae</name>
    <dbReference type="NCBI Taxonomy" id="598652"/>
    <lineage>
        <taxon>Bacteria</taxon>
        <taxon>Bacillati</taxon>
        <taxon>Actinomycetota</taxon>
        <taxon>Actinomycetes</taxon>
        <taxon>Motilibacterales</taxon>
        <taxon>Motilibacteraceae</taxon>
        <taxon>Motilibacter</taxon>
    </lineage>
</organism>
<dbReference type="Pfam" id="PF13399">
    <property type="entry name" value="LytR_C"/>
    <property type="match status" value="1"/>
</dbReference>
<evidence type="ECO:0000259" key="5">
    <source>
        <dbReference type="Pfam" id="PF13399"/>
    </source>
</evidence>
<dbReference type="NCBIfam" id="TIGR00350">
    <property type="entry name" value="lytR_cpsA_psr"/>
    <property type="match status" value="1"/>
</dbReference>
<evidence type="ECO:0000256" key="1">
    <source>
        <dbReference type="ARBA" id="ARBA00006068"/>
    </source>
</evidence>
<proteinExistence type="inferred from homology"/>
<dbReference type="PANTHER" id="PTHR33392">
    <property type="entry name" value="POLYISOPRENYL-TEICHOIC ACID--PEPTIDOGLYCAN TEICHOIC ACID TRANSFERASE TAGU"/>
    <property type="match status" value="1"/>
</dbReference>
<dbReference type="Pfam" id="PF03816">
    <property type="entry name" value="LytR_cpsA_psr"/>
    <property type="match status" value="1"/>
</dbReference>
<dbReference type="Gene3D" id="3.30.70.2390">
    <property type="match status" value="1"/>
</dbReference>
<comment type="similarity">
    <text evidence="1">Belongs to the LytR/CpsA/Psr (LCP) family.</text>
</comment>
<feature type="domain" description="LytR/CpsA/Psr regulator C-terminal" evidence="5">
    <location>
        <begin position="392"/>
        <end position="474"/>
    </location>
</feature>
<dbReference type="EMBL" id="SGXD01000002">
    <property type="protein sequence ID" value="RZS90222.1"/>
    <property type="molecule type" value="Genomic_DNA"/>
</dbReference>
<protein>
    <submittedName>
        <fullName evidence="6">LytR family transcriptional attenuator</fullName>
    </submittedName>
</protein>
<evidence type="ECO:0000313" key="6">
    <source>
        <dbReference type="EMBL" id="RZS90222.1"/>
    </source>
</evidence>
<feature type="region of interest" description="Disordered" evidence="2">
    <location>
        <begin position="1"/>
        <end position="36"/>
    </location>
</feature>
<keyword evidence="3" id="KW-1133">Transmembrane helix</keyword>
<dbReference type="OrthoDB" id="9782542at2"/>
<gene>
    <name evidence="6" type="ORF">EV189_2006</name>
</gene>
<sequence>MPVPPDAPSSAAPLGPRPPLPPELDPRGVRPAPRRRRRGRWIAGGLAAAVLVTSGGIYGADRFLNSRITRIDPFHSVTGAVLAQPAKVNESATNILLVGSDSRQGMSRKDEARLHVGSTASAEGQRADTMMLLHIGPGSKKAVLISFPRDSYVEIPAHTSSAGTPVAAHKAKINDAYAEGGPALAIETVAQVTGIHIDHYVEINFLGFERMVNALGGVTVCAPRNLVDKDSGLDMTKGVHKIDGEVALKYARARHIDSDFGRIGRQQALLASLLRQTESAGTLANPLKVTRLVDALLSSVTVDKGLSQGDMLGLAQRLKGLSASRVTFAKIPVTDDRYDPPGPVSFAVLWDPVKSAELFQAVRDDQPLAPETSSSASPHTVSAGVTTAPSKVRVQVLNGAGVPGLAKKAAADLAQVGFQVAGTGNAARTAATAPVIRYDPRWSVSLQTLQASLPGATAQAVTGLGGTFQVVVPAGWSGARKVTAAAATAAPTPSSTASVETKSAADTTCA</sequence>
<keyword evidence="3" id="KW-0472">Membrane</keyword>
<reference evidence="6 7" key="1">
    <citation type="submission" date="2019-02" db="EMBL/GenBank/DDBJ databases">
        <title>Genomic Encyclopedia of Type Strains, Phase IV (KMG-IV): sequencing the most valuable type-strain genomes for metagenomic binning, comparative biology and taxonomic classification.</title>
        <authorList>
            <person name="Goeker M."/>
        </authorList>
    </citation>
    <scope>NUCLEOTIDE SEQUENCE [LARGE SCALE GENOMIC DNA]</scope>
    <source>
        <strain evidence="6 7">DSM 45622</strain>
    </source>
</reference>
<evidence type="ECO:0000259" key="4">
    <source>
        <dbReference type="Pfam" id="PF03816"/>
    </source>
</evidence>
<dbReference type="RefSeq" id="WP_130492712.1">
    <property type="nucleotide sequence ID" value="NZ_SGXD01000002.1"/>
</dbReference>
<comment type="caution">
    <text evidence="6">The sequence shown here is derived from an EMBL/GenBank/DDBJ whole genome shotgun (WGS) entry which is preliminary data.</text>
</comment>
<dbReference type="InterPro" id="IPR027381">
    <property type="entry name" value="LytR/CpsA/Psr_C"/>
</dbReference>
<dbReference type="Gene3D" id="3.40.630.190">
    <property type="entry name" value="LCP protein"/>
    <property type="match status" value="1"/>
</dbReference>
<feature type="region of interest" description="Disordered" evidence="2">
    <location>
        <begin position="491"/>
        <end position="510"/>
    </location>
</feature>
<dbReference type="InterPro" id="IPR004474">
    <property type="entry name" value="LytR_CpsA_psr"/>
</dbReference>
<evidence type="ECO:0000256" key="3">
    <source>
        <dbReference type="SAM" id="Phobius"/>
    </source>
</evidence>
<keyword evidence="3" id="KW-0812">Transmembrane</keyword>
<keyword evidence="7" id="KW-1185">Reference proteome</keyword>
<accession>A0A4Q7NUX4</accession>
<feature type="compositionally biased region" description="Polar residues" evidence="2">
    <location>
        <begin position="499"/>
        <end position="510"/>
    </location>
</feature>
<dbReference type="PANTHER" id="PTHR33392:SF6">
    <property type="entry name" value="POLYISOPRENYL-TEICHOIC ACID--PEPTIDOGLYCAN TEICHOIC ACID TRANSFERASE TAGU"/>
    <property type="match status" value="1"/>
</dbReference>
<evidence type="ECO:0000313" key="7">
    <source>
        <dbReference type="Proteomes" id="UP000293638"/>
    </source>
</evidence>
<name>A0A4Q7NUX4_9ACTN</name>
<dbReference type="InterPro" id="IPR050922">
    <property type="entry name" value="LytR/CpsA/Psr_CW_biosynth"/>
</dbReference>
<feature type="domain" description="Cell envelope-related transcriptional attenuator" evidence="4">
    <location>
        <begin position="126"/>
        <end position="277"/>
    </location>
</feature>
<dbReference type="Proteomes" id="UP000293638">
    <property type="component" value="Unassembled WGS sequence"/>
</dbReference>
<feature type="transmembrane region" description="Helical" evidence="3">
    <location>
        <begin position="41"/>
        <end position="60"/>
    </location>
</feature>